<protein>
    <submittedName>
        <fullName evidence="1">Uncharacterized protein</fullName>
    </submittedName>
</protein>
<dbReference type="EMBL" id="FNTV01000001">
    <property type="protein sequence ID" value="SEE66915.1"/>
    <property type="molecule type" value="Genomic_DNA"/>
</dbReference>
<gene>
    <name evidence="1" type="ORF">SAMN04489740_2117</name>
</gene>
<dbReference type="RefSeq" id="WP_044574327.1">
    <property type="nucleotide sequence ID" value="NZ_CP013745.1"/>
</dbReference>
<sequence>MLTLILLATTDPAIPTQPGLRPGLTEDQVTPGLLGFIVTFSIVAIMFFLIRDMVKRVRRVRYRAQVEEGRAGGSHGPAADHMGIPIRTDDAESTVPANTPASAGEPEVGAPEVGAPAPEEK</sequence>
<dbReference type="eggNOG" id="ENOG502ZJ9I">
    <property type="taxonomic scope" value="Bacteria"/>
</dbReference>
<dbReference type="Proteomes" id="UP000182725">
    <property type="component" value="Unassembled WGS sequence"/>
</dbReference>
<name>A0A0U3FMC9_9MICC</name>
<accession>A0A1H5KQ23</accession>
<evidence type="ECO:0000313" key="1">
    <source>
        <dbReference type="EMBL" id="SEE66915.1"/>
    </source>
</evidence>
<dbReference type="AlphaFoldDB" id="A0A0U3FMC9"/>
<proteinExistence type="predicted"/>
<organism evidence="1 2">
    <name type="scientific">Arthrobacter alpinus</name>
    <dbReference type="NCBI Taxonomy" id="656366"/>
    <lineage>
        <taxon>Bacteria</taxon>
        <taxon>Bacillati</taxon>
        <taxon>Actinomycetota</taxon>
        <taxon>Actinomycetes</taxon>
        <taxon>Micrococcales</taxon>
        <taxon>Micrococcaceae</taxon>
        <taxon>Arthrobacter</taxon>
    </lineage>
</organism>
<reference evidence="1 2" key="1">
    <citation type="submission" date="2016-10" db="EMBL/GenBank/DDBJ databases">
        <authorList>
            <person name="de Groot N.N."/>
        </authorList>
    </citation>
    <scope>NUCLEOTIDE SEQUENCE [LARGE SCALE GENOMIC DNA]</scope>
    <source>
        <strain evidence="1 2">DSM 22274</strain>
    </source>
</reference>
<accession>A0A0U3FMC9</accession>
<evidence type="ECO:0000313" key="2">
    <source>
        <dbReference type="Proteomes" id="UP000182725"/>
    </source>
</evidence>
<dbReference type="KEGG" id="arw:MB46_02100"/>